<dbReference type="SUPFAM" id="SSF51569">
    <property type="entry name" value="Aldolase"/>
    <property type="match status" value="1"/>
</dbReference>
<accession>A0ABQ2GPT0</accession>
<dbReference type="Pfam" id="PF05853">
    <property type="entry name" value="BKACE"/>
    <property type="match status" value="1"/>
</dbReference>
<name>A0ABQ2GPT0_9DEIO</name>
<dbReference type="Proteomes" id="UP000661918">
    <property type="component" value="Unassembled WGS sequence"/>
</dbReference>
<evidence type="ECO:0000313" key="1">
    <source>
        <dbReference type="EMBL" id="GGM05710.1"/>
    </source>
</evidence>
<dbReference type="InterPro" id="IPR008567">
    <property type="entry name" value="BKACE"/>
</dbReference>
<proteinExistence type="predicted"/>
<dbReference type="Gene3D" id="3.20.20.70">
    <property type="entry name" value="Aldolase class I"/>
    <property type="match status" value="1"/>
</dbReference>
<organism evidence="1 2">
    <name type="scientific">Deinococcus aerophilus</name>
    <dbReference type="NCBI Taxonomy" id="522488"/>
    <lineage>
        <taxon>Bacteria</taxon>
        <taxon>Thermotogati</taxon>
        <taxon>Deinococcota</taxon>
        <taxon>Deinococci</taxon>
        <taxon>Deinococcales</taxon>
        <taxon>Deinococcaceae</taxon>
        <taxon>Deinococcus</taxon>
    </lineage>
</organism>
<sequence>MPGTPYSKRMLKAALNGPRTPADHPGVPVTPAQLAQAARAAVAAGADALHLHPRAADGKESLQPDDVAQALTAVREACPGVALGVSSGFWILRDAGARATAIRAWTVTPDFVSVNWHEPHSPELAALLLDRGIGVEAGLWTADAVRTFLEWPRRREVLRVLLELPDQPVRAYRAELLGMLALLNAADLDKPTVLHGLGQSAWPVLREAGRRGLGTRTGLEDTLTLPGDLPASDNAELVRVAREILGLGPLHPSPGRC</sequence>
<keyword evidence="2" id="KW-1185">Reference proteome</keyword>
<dbReference type="PANTHER" id="PTHR37418">
    <property type="entry name" value="3-KETO-5-AMINOHEXANOATE CLEAVAGE ENZYME-RELATED"/>
    <property type="match status" value="1"/>
</dbReference>
<gene>
    <name evidence="1" type="ORF">GCM10010841_12560</name>
</gene>
<comment type="caution">
    <text evidence="1">The sequence shown here is derived from an EMBL/GenBank/DDBJ whole genome shotgun (WGS) entry which is preliminary data.</text>
</comment>
<protein>
    <recommendedName>
        <fullName evidence="3">3-keto-5-aminohexanoate cleavage protein</fullName>
    </recommendedName>
</protein>
<dbReference type="PANTHER" id="PTHR37418:SF1">
    <property type="entry name" value="3-KETO-5-AMINOHEXANOATE CLEAVAGE PROTEIN"/>
    <property type="match status" value="1"/>
</dbReference>
<dbReference type="InterPro" id="IPR013785">
    <property type="entry name" value="Aldolase_TIM"/>
</dbReference>
<reference evidence="2" key="1">
    <citation type="journal article" date="2019" name="Int. J. Syst. Evol. Microbiol.">
        <title>The Global Catalogue of Microorganisms (GCM) 10K type strain sequencing project: providing services to taxonomists for standard genome sequencing and annotation.</title>
        <authorList>
            <consortium name="The Broad Institute Genomics Platform"/>
            <consortium name="The Broad Institute Genome Sequencing Center for Infectious Disease"/>
            <person name="Wu L."/>
            <person name="Ma J."/>
        </authorList>
    </citation>
    <scope>NUCLEOTIDE SEQUENCE [LARGE SCALE GENOMIC DNA]</scope>
    <source>
        <strain evidence="2">JCM 15443</strain>
    </source>
</reference>
<dbReference type="EMBL" id="BMOM01000007">
    <property type="protein sequence ID" value="GGM05710.1"/>
    <property type="molecule type" value="Genomic_DNA"/>
</dbReference>
<evidence type="ECO:0000313" key="2">
    <source>
        <dbReference type="Proteomes" id="UP000661918"/>
    </source>
</evidence>
<evidence type="ECO:0008006" key="3">
    <source>
        <dbReference type="Google" id="ProtNLM"/>
    </source>
</evidence>